<dbReference type="PANTHER" id="PTHR14234:SF19">
    <property type="entry name" value="RIM-BINDING PROTEIN, ISOFORM F"/>
    <property type="match status" value="1"/>
</dbReference>
<dbReference type="InterPro" id="IPR003961">
    <property type="entry name" value="FN3_dom"/>
</dbReference>
<dbReference type="Proteomes" id="UP000015102">
    <property type="component" value="Unassembled WGS sequence"/>
</dbReference>
<dbReference type="HOGENOM" id="CLU_1356030_0_0_1"/>
<dbReference type="EMBL" id="CAQQ02052169">
    <property type="status" value="NOT_ANNOTATED_CDS"/>
    <property type="molecule type" value="Genomic_DNA"/>
</dbReference>
<dbReference type="AlphaFoldDB" id="T1GEB8"/>
<dbReference type="GO" id="GO:0007274">
    <property type="term" value="P:neuromuscular synaptic transmission"/>
    <property type="evidence" value="ECO:0007669"/>
    <property type="project" value="TreeGrafter"/>
</dbReference>
<proteinExistence type="predicted"/>
<protein>
    <recommendedName>
        <fullName evidence="3">Fibronectin type-III domain-containing protein</fullName>
    </recommendedName>
</protein>
<accession>T1GEB8</accession>
<evidence type="ECO:0000313" key="2">
    <source>
        <dbReference type="Proteomes" id="UP000015102"/>
    </source>
</evidence>
<sequence length="202" mass="23141">MYIISIPAPKQLTLERQLNKSVLISWTSGEPVGYNTIESYHVYVDGVLKVTVKANEHTRALIEGVDSTRPHRISVRSVLHNRQTSRDAACTMIIGRDTSHLGPSAVRASHITCSQPLFRGYQPIQITNMLFVSTMWKCEQLNQELIAIQLRVYHHLLNTVSRSGQNTYALEMLPFLEDLWKKLQEHMLTLGLFLKDYLIRPK</sequence>
<evidence type="ECO:0000313" key="1">
    <source>
        <dbReference type="EnsemblMetazoa" id="MESCA001677-PA"/>
    </source>
</evidence>
<dbReference type="InterPro" id="IPR013783">
    <property type="entry name" value="Ig-like_fold"/>
</dbReference>
<dbReference type="InterPro" id="IPR040325">
    <property type="entry name" value="RIMBP1/2/3"/>
</dbReference>
<dbReference type="FunFam" id="2.60.40.10:FF:001380">
    <property type="entry name" value="Peripheral-type benzodiazepine receptor-associated protein 1"/>
    <property type="match status" value="1"/>
</dbReference>
<keyword evidence="2" id="KW-1185">Reference proteome</keyword>
<organism evidence="1 2">
    <name type="scientific">Megaselia scalaris</name>
    <name type="common">Humpbacked fly</name>
    <name type="synonym">Phora scalaris</name>
    <dbReference type="NCBI Taxonomy" id="36166"/>
    <lineage>
        <taxon>Eukaryota</taxon>
        <taxon>Metazoa</taxon>
        <taxon>Ecdysozoa</taxon>
        <taxon>Arthropoda</taxon>
        <taxon>Hexapoda</taxon>
        <taxon>Insecta</taxon>
        <taxon>Pterygota</taxon>
        <taxon>Neoptera</taxon>
        <taxon>Endopterygota</taxon>
        <taxon>Diptera</taxon>
        <taxon>Brachycera</taxon>
        <taxon>Muscomorpha</taxon>
        <taxon>Platypezoidea</taxon>
        <taxon>Phoridae</taxon>
        <taxon>Megaseliini</taxon>
        <taxon>Megaselia</taxon>
    </lineage>
</organism>
<reference evidence="1" key="2">
    <citation type="submission" date="2015-06" db="UniProtKB">
        <authorList>
            <consortium name="EnsemblMetazoa"/>
        </authorList>
    </citation>
    <scope>IDENTIFICATION</scope>
</reference>
<dbReference type="EnsemblMetazoa" id="MESCA001677-RA">
    <property type="protein sequence ID" value="MESCA001677-PA"/>
    <property type="gene ID" value="MESCA001677"/>
</dbReference>
<name>T1GEB8_MEGSC</name>
<dbReference type="Gene3D" id="2.60.40.10">
    <property type="entry name" value="Immunoglobulins"/>
    <property type="match status" value="1"/>
</dbReference>
<dbReference type="PANTHER" id="PTHR14234">
    <property type="entry name" value="RIM BINDING PROTEIN-RELATED"/>
    <property type="match status" value="1"/>
</dbReference>
<evidence type="ECO:0008006" key="3">
    <source>
        <dbReference type="Google" id="ProtNLM"/>
    </source>
</evidence>
<dbReference type="GO" id="GO:0045202">
    <property type="term" value="C:synapse"/>
    <property type="evidence" value="ECO:0007669"/>
    <property type="project" value="GOC"/>
</dbReference>
<dbReference type="STRING" id="36166.T1GEB8"/>
<reference evidence="2" key="1">
    <citation type="submission" date="2013-02" db="EMBL/GenBank/DDBJ databases">
        <authorList>
            <person name="Hughes D."/>
        </authorList>
    </citation>
    <scope>NUCLEOTIDE SEQUENCE</scope>
    <source>
        <strain>Durham</strain>
        <strain evidence="2">NC isolate 2 -- Noor lab</strain>
    </source>
</reference>
<dbReference type="CDD" id="cd00063">
    <property type="entry name" value="FN3"/>
    <property type="match status" value="1"/>
</dbReference>